<dbReference type="Pfam" id="PF20414">
    <property type="entry name" value="DUF6698"/>
    <property type="match status" value="1"/>
</dbReference>
<dbReference type="InterPro" id="IPR046521">
    <property type="entry name" value="DUF6698"/>
</dbReference>
<evidence type="ECO:0000313" key="3">
    <source>
        <dbReference type="Proteomes" id="UP000757232"/>
    </source>
</evidence>
<dbReference type="AlphaFoldDB" id="A0A9Q5N9J9"/>
<gene>
    <name evidence="2" type="ORF">A7U60_g4076</name>
</gene>
<feature type="region of interest" description="Disordered" evidence="1">
    <location>
        <begin position="90"/>
        <end position="128"/>
    </location>
</feature>
<feature type="compositionally biased region" description="Polar residues" evidence="1">
    <location>
        <begin position="90"/>
        <end position="110"/>
    </location>
</feature>
<evidence type="ECO:0000256" key="1">
    <source>
        <dbReference type="SAM" id="MobiDB-lite"/>
    </source>
</evidence>
<keyword evidence="3" id="KW-1185">Reference proteome</keyword>
<dbReference type="EMBL" id="LNZH02000171">
    <property type="protein sequence ID" value="OCB88786.1"/>
    <property type="molecule type" value="Genomic_DNA"/>
</dbReference>
<dbReference type="OrthoDB" id="3220614at2759"/>
<dbReference type="Proteomes" id="UP000757232">
    <property type="component" value="Unassembled WGS sequence"/>
</dbReference>
<sequence length="148" mass="16997">MSHPQLMREIIPMSVLHKYRKKENRKKENFEDLVKAKNYKLRHNNAPAFLYDKELWDPDNPDIGLFKGHFPILVLCQILFSLKAATSASGSQMTGTHRNNTEISGHSYSKNFGPADDQDIEDDEDEDDETCFTNIVALQRAWKAQQSA</sequence>
<feature type="compositionally biased region" description="Acidic residues" evidence="1">
    <location>
        <begin position="116"/>
        <end position="128"/>
    </location>
</feature>
<evidence type="ECO:0000313" key="2">
    <source>
        <dbReference type="EMBL" id="OCB88786.1"/>
    </source>
</evidence>
<organism evidence="2 3">
    <name type="scientific">Sanghuangporus baumii</name>
    <name type="common">Phellinus baumii</name>
    <dbReference type="NCBI Taxonomy" id="108892"/>
    <lineage>
        <taxon>Eukaryota</taxon>
        <taxon>Fungi</taxon>
        <taxon>Dikarya</taxon>
        <taxon>Basidiomycota</taxon>
        <taxon>Agaricomycotina</taxon>
        <taxon>Agaricomycetes</taxon>
        <taxon>Hymenochaetales</taxon>
        <taxon>Hymenochaetaceae</taxon>
        <taxon>Sanghuangporus</taxon>
    </lineage>
</organism>
<reference evidence="2" key="1">
    <citation type="submission" date="2016-06" db="EMBL/GenBank/DDBJ databases">
        <title>Draft Genome sequence of the fungus Inonotus baumii.</title>
        <authorList>
            <person name="Zhu H."/>
            <person name="Lin W."/>
        </authorList>
    </citation>
    <scope>NUCLEOTIDE SEQUENCE</scope>
    <source>
        <strain evidence="2">821</strain>
    </source>
</reference>
<accession>A0A9Q5N9J9</accession>
<proteinExistence type="predicted"/>
<name>A0A9Q5N9J9_SANBA</name>
<protein>
    <submittedName>
        <fullName evidence="2">Uncharacterized protein</fullName>
    </submittedName>
</protein>
<comment type="caution">
    <text evidence="2">The sequence shown here is derived from an EMBL/GenBank/DDBJ whole genome shotgun (WGS) entry which is preliminary data.</text>
</comment>